<feature type="domain" description="F-box" evidence="2">
    <location>
        <begin position="368"/>
        <end position="414"/>
    </location>
</feature>
<dbReference type="InterPro" id="IPR036047">
    <property type="entry name" value="F-box-like_dom_sf"/>
</dbReference>
<dbReference type="InterPro" id="IPR001810">
    <property type="entry name" value="F-box_dom"/>
</dbReference>
<comment type="caution">
    <text evidence="3">The sequence shown here is derived from an EMBL/GenBank/DDBJ whole genome shotgun (WGS) entry which is preliminary data.</text>
</comment>
<dbReference type="PANTHER" id="PTHR47602:SF2">
    <property type="entry name" value="F-BOX PROTEIN SKIP22"/>
    <property type="match status" value="1"/>
</dbReference>
<feature type="compositionally biased region" description="Low complexity" evidence="1">
    <location>
        <begin position="131"/>
        <end position="140"/>
    </location>
</feature>
<evidence type="ECO:0000259" key="2">
    <source>
        <dbReference type="PROSITE" id="PS50181"/>
    </source>
</evidence>
<dbReference type="EMBL" id="SIDB01000001">
    <property type="protein sequence ID" value="KAI3438338.1"/>
    <property type="molecule type" value="Genomic_DNA"/>
</dbReference>
<evidence type="ECO:0000256" key="1">
    <source>
        <dbReference type="SAM" id="MobiDB-lite"/>
    </source>
</evidence>
<gene>
    <name evidence="3" type="ORF">D9Q98_000771</name>
</gene>
<dbReference type="PROSITE" id="PS50181">
    <property type="entry name" value="FBOX"/>
    <property type="match status" value="1"/>
</dbReference>
<sequence length="529" mass="55742">MKVRLALPGGQRKAVVVAPDCTLNELRGHVAGVVGTGRTFDLSFNKRDVLDGAADTELRALGVCAGDLLWVVGLEALPQAALEKSAVEVAEPALQCIEALSPPPCTSLPQARMQQAEVPQESSVLDRGKRAAAAPSAASDEAVDEDPELPPSQRLPTYFLRTVQHNCRNDSESAELLLLAAHAALLETGFVPAWSGCSPGGSMYQVPRTCWVSTSTCKISYHLGHASVALGGRDMEAAAAGSEQLPVCTLQCSSLGGGGVVLAVAARTHTRYIPLQAAAYVCKLPNTAAPAPAAAGSSSHAASIGHAAGAQPALTHSIVQLLADGGLSIAGRLHMDPVSTRRLWTAVKDALAFPLLLAAYAEAGLPAPAGLLALPEDLKLRLLDMLGPLDLAACACACSELRHLAAQDALWRPLFEREFPRAPSHYASQAQQRGYKWAFAACWRQRRQREEDLRRARPRFFVPGMPHFAGVPRPPCHPPLGVLGVGGDYDRLPQFGPGTGLPGQFGGTTLGGPFIGSSRRQGRGGFRLH</sequence>
<dbReference type="SUPFAM" id="SSF81383">
    <property type="entry name" value="F-box domain"/>
    <property type="match status" value="1"/>
</dbReference>
<feature type="region of interest" description="Disordered" evidence="1">
    <location>
        <begin position="108"/>
        <end position="152"/>
    </location>
</feature>
<accession>A0A9D4Z1H3</accession>
<evidence type="ECO:0000313" key="3">
    <source>
        <dbReference type="EMBL" id="KAI3438338.1"/>
    </source>
</evidence>
<dbReference type="Pfam" id="PF12937">
    <property type="entry name" value="F-box-like"/>
    <property type="match status" value="1"/>
</dbReference>
<reference evidence="3" key="1">
    <citation type="journal article" date="2019" name="Plant J.">
        <title>Chlorella vulgaris genome assembly and annotation reveals the molecular basis for metabolic acclimation to high light conditions.</title>
        <authorList>
            <person name="Cecchin M."/>
            <person name="Marcolungo L."/>
            <person name="Rossato M."/>
            <person name="Girolomoni L."/>
            <person name="Cosentino E."/>
            <person name="Cuine S."/>
            <person name="Li-Beisson Y."/>
            <person name="Delledonne M."/>
            <person name="Ballottari M."/>
        </authorList>
    </citation>
    <scope>NUCLEOTIDE SEQUENCE</scope>
    <source>
        <strain evidence="3">211/11P</strain>
    </source>
</reference>
<dbReference type="Proteomes" id="UP001055712">
    <property type="component" value="Unassembled WGS sequence"/>
</dbReference>
<dbReference type="AlphaFoldDB" id="A0A9D4Z1H3"/>
<proteinExistence type="predicted"/>
<evidence type="ECO:0000313" key="4">
    <source>
        <dbReference type="Proteomes" id="UP001055712"/>
    </source>
</evidence>
<name>A0A9D4Z1H3_CHLVU</name>
<dbReference type="PANTHER" id="PTHR47602">
    <property type="entry name" value="F-BOX PROTEIN SKIP22"/>
    <property type="match status" value="1"/>
</dbReference>
<feature type="compositionally biased region" description="Basic residues" evidence="1">
    <location>
        <begin position="520"/>
        <end position="529"/>
    </location>
</feature>
<dbReference type="Gene3D" id="1.20.1280.50">
    <property type="match status" value="1"/>
</dbReference>
<dbReference type="Gene3D" id="3.40.1000.30">
    <property type="match status" value="1"/>
</dbReference>
<reference evidence="3" key="2">
    <citation type="submission" date="2020-11" db="EMBL/GenBank/DDBJ databases">
        <authorList>
            <person name="Cecchin M."/>
            <person name="Marcolungo L."/>
            <person name="Rossato M."/>
            <person name="Girolomoni L."/>
            <person name="Cosentino E."/>
            <person name="Cuine S."/>
            <person name="Li-Beisson Y."/>
            <person name="Delledonne M."/>
            <person name="Ballottari M."/>
        </authorList>
    </citation>
    <scope>NUCLEOTIDE SEQUENCE</scope>
    <source>
        <strain evidence="3">211/11P</strain>
        <tissue evidence="3">Whole cell</tissue>
    </source>
</reference>
<dbReference type="OrthoDB" id="551977at2759"/>
<protein>
    <recommendedName>
        <fullName evidence="2">F-box domain-containing protein</fullName>
    </recommendedName>
</protein>
<organism evidence="3 4">
    <name type="scientific">Chlorella vulgaris</name>
    <name type="common">Green alga</name>
    <dbReference type="NCBI Taxonomy" id="3077"/>
    <lineage>
        <taxon>Eukaryota</taxon>
        <taxon>Viridiplantae</taxon>
        <taxon>Chlorophyta</taxon>
        <taxon>core chlorophytes</taxon>
        <taxon>Trebouxiophyceae</taxon>
        <taxon>Chlorellales</taxon>
        <taxon>Chlorellaceae</taxon>
        <taxon>Chlorella clade</taxon>
        <taxon>Chlorella</taxon>
    </lineage>
</organism>
<feature type="region of interest" description="Disordered" evidence="1">
    <location>
        <begin position="510"/>
        <end position="529"/>
    </location>
</feature>
<keyword evidence="4" id="KW-1185">Reference proteome</keyword>